<dbReference type="GO" id="GO:0051301">
    <property type="term" value="P:cell division"/>
    <property type="evidence" value="ECO:0007669"/>
    <property type="project" value="UniProtKB-KW"/>
</dbReference>
<evidence type="ECO:0000256" key="6">
    <source>
        <dbReference type="ARBA" id="ARBA00022829"/>
    </source>
</evidence>
<dbReference type="InterPro" id="IPR011990">
    <property type="entry name" value="TPR-like_helical_dom_sf"/>
</dbReference>
<keyword evidence="8" id="KW-0131">Cell cycle</keyword>
<protein>
    <recommendedName>
        <fullName evidence="3">MAU2 chromatid cohesion factor homolog</fullName>
    </recommendedName>
    <alternativeName>
        <fullName evidence="9">Cohesin loading complex subunit SCC4 homolog</fullName>
    </alternativeName>
</protein>
<evidence type="ECO:0000313" key="11">
    <source>
        <dbReference type="Proteomes" id="UP000324629"/>
    </source>
</evidence>
<evidence type="ECO:0000313" key="10">
    <source>
        <dbReference type="EMBL" id="KAA3674624.1"/>
    </source>
</evidence>
<accession>A0A5J4NGS2</accession>
<evidence type="ECO:0000256" key="4">
    <source>
        <dbReference type="ARBA" id="ARBA00022618"/>
    </source>
</evidence>
<comment type="caution">
    <text evidence="10">The sequence shown here is derived from an EMBL/GenBank/DDBJ whole genome shotgun (WGS) entry which is preliminary data.</text>
</comment>
<keyword evidence="11" id="KW-1185">Reference proteome</keyword>
<sequence length="714" mass="79642">LPLLCFDLNRVDSFLRCSMHPSVTSIGGVPSSTSLSQHPTQTQLWSPINPQRIPQVKSGAQTQPQVPIPDKTLSVTVPQSQSHFVSTSNAAMIAVVPSTQNTTIPPVMVTVPTPHSQSIVPTDDSLVSDCYASLLGLAEFFRTMSPPNMRLAVHCLKAVLHFKIPVNLEARTHLQLGRLLFNYSKSDEQTKFHLEKARTLGAHLRAKDDDSIKFEAAALLADFFERKGKRYEATCILNDAIRLSNNNPYWHCRLLLELALLLASRQLPEVTSTLAVVSRMIDNFRGINYHREALRVFYLVLHVSFYLISGQAKSARPILRQLHQSIQQFAAMDELSDASVTSEIDRFQWMPREHMVILVYLITVMQSMQTGMLDRAKRSAEKALTQIEKLSVFDTSPLLTVFHLSLLEHTAMGRLVMGVQTTAAQDIGQACRLCQANPPLMYKRLPQLHTLVGLYAMSMNCMNHAENQFKYALRLIAGPRAGLSTSDLSSVASSAALGLLGTNRASCQPDGPRDSLSVLICLNLALVHIRKGNIKECETLLNEVFTSGSHVLESCYCLRAAATYVRAFQAFYENRLPDAMVYLRETVRLGNEEELHRLSASAFITMGQIYLNEQNTVEGHKMVSAAIHVANKLPDIGIQLWATALLKGVANLRGDTQEETRWFHEHDRYSKLVIDEHVRAINAPEHRLIEWLDGPLPEWHQTLALASTSGTSLL</sequence>
<feature type="non-terminal residue" evidence="10">
    <location>
        <position position="1"/>
    </location>
</feature>
<keyword evidence="4" id="KW-0132">Cell division</keyword>
<dbReference type="GO" id="GO:0005654">
    <property type="term" value="C:nucleoplasm"/>
    <property type="evidence" value="ECO:0007669"/>
    <property type="project" value="UniProtKB-SubCell"/>
</dbReference>
<dbReference type="PANTHER" id="PTHR21394">
    <property type="entry name" value="MAU2 CHROMATID COHESION FACTOR HOMOLOG"/>
    <property type="match status" value="1"/>
</dbReference>
<dbReference type="Pfam" id="PF10345">
    <property type="entry name" value="Cohesin_load"/>
    <property type="match status" value="1"/>
</dbReference>
<dbReference type="InterPro" id="IPR019440">
    <property type="entry name" value="MAU2"/>
</dbReference>
<evidence type="ECO:0000256" key="2">
    <source>
        <dbReference type="ARBA" id="ARBA00008585"/>
    </source>
</evidence>
<keyword evidence="6" id="KW-0159">Chromosome partition</keyword>
<keyword evidence="7" id="KW-0539">Nucleus</keyword>
<gene>
    <name evidence="10" type="ORF">DEA37_0006804</name>
</gene>
<dbReference type="Gene3D" id="1.25.40.10">
    <property type="entry name" value="Tetratricopeptide repeat domain"/>
    <property type="match status" value="1"/>
</dbReference>
<comment type="similarity">
    <text evidence="2">Belongs to the SCC4/mau-2 family.</text>
</comment>
<dbReference type="Proteomes" id="UP000324629">
    <property type="component" value="Unassembled WGS sequence"/>
</dbReference>
<evidence type="ECO:0000256" key="1">
    <source>
        <dbReference type="ARBA" id="ARBA00004642"/>
    </source>
</evidence>
<proteinExistence type="inferred from homology"/>
<dbReference type="EMBL" id="QNGE01003018">
    <property type="protein sequence ID" value="KAA3674624.1"/>
    <property type="molecule type" value="Genomic_DNA"/>
</dbReference>
<reference evidence="10 11" key="1">
    <citation type="journal article" date="2019" name="Gigascience">
        <title>Whole-genome sequence of the oriental lung fluke Paragonimus westermani.</title>
        <authorList>
            <person name="Oey H."/>
            <person name="Zakrzewski M."/>
            <person name="Narain K."/>
            <person name="Devi K.R."/>
            <person name="Agatsuma T."/>
            <person name="Nawaratna S."/>
            <person name="Gobert G.N."/>
            <person name="Jones M.K."/>
            <person name="Ragan M.A."/>
            <person name="McManus D.P."/>
            <person name="Krause L."/>
        </authorList>
    </citation>
    <scope>NUCLEOTIDE SEQUENCE [LARGE SCALE GENOMIC DNA]</scope>
    <source>
        <strain evidence="10 11">IND2009</strain>
    </source>
</reference>
<organism evidence="10 11">
    <name type="scientific">Paragonimus westermani</name>
    <dbReference type="NCBI Taxonomy" id="34504"/>
    <lineage>
        <taxon>Eukaryota</taxon>
        <taxon>Metazoa</taxon>
        <taxon>Spiralia</taxon>
        <taxon>Lophotrochozoa</taxon>
        <taxon>Platyhelminthes</taxon>
        <taxon>Trematoda</taxon>
        <taxon>Digenea</taxon>
        <taxon>Plagiorchiida</taxon>
        <taxon>Troglotremata</taxon>
        <taxon>Troglotrematidae</taxon>
        <taxon>Paragonimus</taxon>
    </lineage>
</organism>
<evidence type="ECO:0000256" key="7">
    <source>
        <dbReference type="ARBA" id="ARBA00023242"/>
    </source>
</evidence>
<name>A0A5J4NGS2_9TREM</name>
<evidence type="ECO:0000256" key="8">
    <source>
        <dbReference type="ARBA" id="ARBA00023306"/>
    </source>
</evidence>
<evidence type="ECO:0000256" key="3">
    <source>
        <dbReference type="ARBA" id="ARBA00017198"/>
    </source>
</evidence>
<evidence type="ECO:0000256" key="9">
    <source>
        <dbReference type="ARBA" id="ARBA00030523"/>
    </source>
</evidence>
<keyword evidence="5" id="KW-0498">Mitosis</keyword>
<comment type="subcellular location">
    <subcellularLocation>
        <location evidence="1">Nucleus</location>
        <location evidence="1">Nucleoplasm</location>
    </subcellularLocation>
</comment>
<evidence type="ECO:0000256" key="5">
    <source>
        <dbReference type="ARBA" id="ARBA00022776"/>
    </source>
</evidence>
<dbReference type="GO" id="GO:0007059">
    <property type="term" value="P:chromosome segregation"/>
    <property type="evidence" value="ECO:0007669"/>
    <property type="project" value="UniProtKB-KW"/>
</dbReference>
<dbReference type="AlphaFoldDB" id="A0A5J4NGS2"/>
<dbReference type="GO" id="GO:0007064">
    <property type="term" value="P:mitotic sister chromatid cohesion"/>
    <property type="evidence" value="ECO:0007669"/>
    <property type="project" value="InterPro"/>
</dbReference>